<sequence>MTGVTAQPVILLSDKLMTITNLNILVPVKLDIDEMNYSSWMYFFMNLCKGHELLDPILGKSTHVTSSSDPSPPTSKWLNTDSIILSWIFTTMSKTLQQRLVVENHQTAKESWDIIVEIFNDNKRS</sequence>
<keyword evidence="1" id="KW-0418">Kinase</keyword>
<dbReference type="PANTHER" id="PTHR47481">
    <property type="match status" value="1"/>
</dbReference>
<dbReference type="PANTHER" id="PTHR47481:SF10">
    <property type="entry name" value="COPIA-LIKE POLYPROTEIN_RETROTRANSPOSON"/>
    <property type="match status" value="1"/>
</dbReference>
<evidence type="ECO:0000313" key="1">
    <source>
        <dbReference type="EMBL" id="GEU45447.1"/>
    </source>
</evidence>
<accession>A0A6L2K9P3</accession>
<reference evidence="1" key="1">
    <citation type="journal article" date="2019" name="Sci. Rep.">
        <title>Draft genome of Tanacetum cinerariifolium, the natural source of mosquito coil.</title>
        <authorList>
            <person name="Yamashiro T."/>
            <person name="Shiraishi A."/>
            <person name="Satake H."/>
            <person name="Nakayama K."/>
        </authorList>
    </citation>
    <scope>NUCLEOTIDE SEQUENCE</scope>
</reference>
<dbReference type="AlphaFoldDB" id="A0A6L2K9P3"/>
<keyword evidence="1" id="KW-0808">Transferase</keyword>
<protein>
    <submittedName>
        <fullName evidence="1">Hybrid signal transduction histidine kinase M</fullName>
    </submittedName>
</protein>
<gene>
    <name evidence="1" type="ORF">Tci_017425</name>
</gene>
<dbReference type="EMBL" id="BKCJ010001987">
    <property type="protein sequence ID" value="GEU45447.1"/>
    <property type="molecule type" value="Genomic_DNA"/>
</dbReference>
<proteinExistence type="predicted"/>
<name>A0A6L2K9P3_TANCI</name>
<dbReference type="GO" id="GO:0016301">
    <property type="term" value="F:kinase activity"/>
    <property type="evidence" value="ECO:0007669"/>
    <property type="project" value="UniProtKB-KW"/>
</dbReference>
<comment type="caution">
    <text evidence="1">The sequence shown here is derived from an EMBL/GenBank/DDBJ whole genome shotgun (WGS) entry which is preliminary data.</text>
</comment>
<organism evidence="1">
    <name type="scientific">Tanacetum cinerariifolium</name>
    <name type="common">Dalmatian daisy</name>
    <name type="synonym">Chrysanthemum cinerariifolium</name>
    <dbReference type="NCBI Taxonomy" id="118510"/>
    <lineage>
        <taxon>Eukaryota</taxon>
        <taxon>Viridiplantae</taxon>
        <taxon>Streptophyta</taxon>
        <taxon>Embryophyta</taxon>
        <taxon>Tracheophyta</taxon>
        <taxon>Spermatophyta</taxon>
        <taxon>Magnoliopsida</taxon>
        <taxon>eudicotyledons</taxon>
        <taxon>Gunneridae</taxon>
        <taxon>Pentapetalae</taxon>
        <taxon>asterids</taxon>
        <taxon>campanulids</taxon>
        <taxon>Asterales</taxon>
        <taxon>Asteraceae</taxon>
        <taxon>Asteroideae</taxon>
        <taxon>Anthemideae</taxon>
        <taxon>Anthemidinae</taxon>
        <taxon>Tanacetum</taxon>
    </lineage>
</organism>